<dbReference type="Pfam" id="PF13229">
    <property type="entry name" value="Beta_helix"/>
    <property type="match status" value="1"/>
</dbReference>
<dbReference type="AlphaFoldDB" id="A0A7Y7QVH2"/>
<dbReference type="InterPro" id="IPR006626">
    <property type="entry name" value="PbH1"/>
</dbReference>
<dbReference type="SUPFAM" id="SSF51126">
    <property type="entry name" value="Pectin lyase-like"/>
    <property type="match status" value="1"/>
</dbReference>
<dbReference type="PANTHER" id="PTHR31339:SF9">
    <property type="entry name" value="PLASMIN AND FIBRONECTIN-BINDING PROTEIN A"/>
    <property type="match status" value="1"/>
</dbReference>
<keyword evidence="6" id="KW-1185">Reference proteome</keyword>
<feature type="domain" description="Rhamnogalacturonase A/B/Epimerase-like pectate lyase" evidence="1">
    <location>
        <begin position="13"/>
        <end position="57"/>
    </location>
</feature>
<evidence type="ECO:0000259" key="2">
    <source>
        <dbReference type="Pfam" id="PF13229"/>
    </source>
</evidence>
<dbReference type="Proteomes" id="UP000531581">
    <property type="component" value="Unassembled WGS sequence"/>
</dbReference>
<comment type="caution">
    <text evidence="4">The sequence shown here is derived from an EMBL/GenBank/DDBJ whole genome shotgun (WGS) entry which is preliminary data.</text>
</comment>
<protein>
    <submittedName>
        <fullName evidence="3">Glycoside hydrolase family 28 protein</fullName>
    </submittedName>
    <submittedName>
        <fullName evidence="4">Right-handed parallel beta-helix repeat-containing protein</fullName>
    </submittedName>
</protein>
<evidence type="ECO:0000313" key="6">
    <source>
        <dbReference type="Proteomes" id="UP000557656"/>
    </source>
</evidence>
<dbReference type="Proteomes" id="UP000557656">
    <property type="component" value="Unassembled WGS sequence"/>
</dbReference>
<dbReference type="InterPro" id="IPR051801">
    <property type="entry name" value="GH28_Enzymes"/>
</dbReference>
<dbReference type="EMBL" id="JABYQV010000007">
    <property type="protein sequence ID" value="NVP31480.1"/>
    <property type="molecule type" value="Genomic_DNA"/>
</dbReference>
<gene>
    <name evidence="3" type="ORF">HKX05_13885</name>
    <name evidence="4" type="ORF">HLV41_10535</name>
</gene>
<evidence type="ECO:0000313" key="4">
    <source>
        <dbReference type="EMBL" id="NVP31480.1"/>
    </source>
</evidence>
<name>A0A7Y7QVH2_9SPHN</name>
<dbReference type="InterPro" id="IPR012334">
    <property type="entry name" value="Pectin_lyas_fold"/>
</dbReference>
<dbReference type="RefSeq" id="WP_061780423.1">
    <property type="nucleotide sequence ID" value="NZ_JABEOV010000018.1"/>
</dbReference>
<feature type="domain" description="Right handed beta helix" evidence="2">
    <location>
        <begin position="177"/>
        <end position="334"/>
    </location>
</feature>
<evidence type="ECO:0000313" key="5">
    <source>
        <dbReference type="Proteomes" id="UP000531581"/>
    </source>
</evidence>
<dbReference type="PANTHER" id="PTHR31339">
    <property type="entry name" value="PECTIN LYASE-RELATED"/>
    <property type="match status" value="1"/>
</dbReference>
<reference evidence="5 6" key="1">
    <citation type="submission" date="2020-05" db="EMBL/GenBank/DDBJ databases">
        <title>Draft Genome Sequences of Sphingomonas sp. Isolated from the International Space Station.</title>
        <authorList>
            <person name="Bijlani S."/>
            <person name="Singh N.K."/>
            <person name="Mason C.E."/>
            <person name="Wang C.C."/>
            <person name="Venkateswaran K."/>
        </authorList>
    </citation>
    <scope>NUCLEOTIDE SEQUENCE [LARGE SCALE GENOMIC DNA]</scope>
    <source>
        <strain evidence="3 6">IIF7SW-B5</strain>
        <strain evidence="4">ISS-IIF7SWP</strain>
    </source>
</reference>
<dbReference type="InterPro" id="IPR024535">
    <property type="entry name" value="RHGA/B-epi-like_pectate_lyase"/>
</dbReference>
<accession>A0A7Y7QVH2</accession>
<dbReference type="InterPro" id="IPR011050">
    <property type="entry name" value="Pectin_lyase_fold/virulence"/>
</dbReference>
<dbReference type="GO" id="GO:0016787">
    <property type="term" value="F:hydrolase activity"/>
    <property type="evidence" value="ECO:0007669"/>
    <property type="project" value="UniProtKB-KW"/>
</dbReference>
<dbReference type="GeneID" id="78486726"/>
<dbReference type="InterPro" id="IPR039448">
    <property type="entry name" value="Beta_helix"/>
</dbReference>
<dbReference type="SMART" id="SM00710">
    <property type="entry name" value="PbH1"/>
    <property type="match status" value="5"/>
</dbReference>
<keyword evidence="3" id="KW-0378">Hydrolase</keyword>
<dbReference type="EMBL" id="JABEOV010000018">
    <property type="protein sequence ID" value="NNG54444.1"/>
    <property type="molecule type" value="Genomic_DNA"/>
</dbReference>
<dbReference type="Pfam" id="PF12708">
    <property type="entry name" value="Pect-lyase_RHGA_epim"/>
    <property type="match status" value="1"/>
</dbReference>
<dbReference type="Gene3D" id="2.160.20.10">
    <property type="entry name" value="Single-stranded right-handed beta-helix, Pectin lyase-like"/>
    <property type="match status" value="1"/>
</dbReference>
<organism evidence="4 5">
    <name type="scientific">Sphingomonas sanguinis</name>
    <dbReference type="NCBI Taxonomy" id="33051"/>
    <lineage>
        <taxon>Bacteria</taxon>
        <taxon>Pseudomonadati</taxon>
        <taxon>Pseudomonadota</taxon>
        <taxon>Alphaproteobacteria</taxon>
        <taxon>Sphingomonadales</taxon>
        <taxon>Sphingomonadaceae</taxon>
        <taxon>Sphingomonas</taxon>
    </lineage>
</organism>
<evidence type="ECO:0000313" key="3">
    <source>
        <dbReference type="EMBL" id="NNG54444.1"/>
    </source>
</evidence>
<evidence type="ECO:0000259" key="1">
    <source>
        <dbReference type="Pfam" id="PF12708"/>
    </source>
</evidence>
<sequence length="491" mass="52563">MRFAAPVHARQSVDVVQAGARGDGQTLDHHAINRAIAHVGSTGGGTVTLPAGRYLCFSIQLASGVALWLAEGAVIEAADPARHAGCYDDPEPRGDQLYQDFGHSHWHNSLIWGDGLHDIAIAGPGRIEGTGLTRNGPGSRWRAQLGERPLSMQGMSAAAIAALEPGFEAMHGHGNKAIALRDCHGVTIEELTIDRGGHIAVLLTGCTHVSLDQLRIDSERDGIDLDGVRHATVTRCRVNTPNDDAIVIKSSLAMGHPIDVENIIIRDCTVSGYDRGTMLDGRFGTTQQLAPDRDGPTGRIKIGTESNGGFRDIVIEDCRFDRSRGLALEVVDGGIMEGVTARRLSMADVTSAPVFLRLGHRGRGPEGTGVGAMRDISLTDIQATGIAHPYPLIIAGLRHRPICDVTLARLSLHYRGGGTAEDAARTPEECPDAYPEPSMFGPLPAWGLWARHVHGLEVDGLVLSHDGWDARAAIILDRVIQTNAQNTPFWP</sequence>
<proteinExistence type="predicted"/>